<gene>
    <name evidence="1" type="ordered locus">Avin_32600</name>
</gene>
<keyword evidence="2" id="KW-1185">Reference proteome</keyword>
<evidence type="ECO:0000313" key="1">
    <source>
        <dbReference type="EMBL" id="ACO79417.1"/>
    </source>
</evidence>
<dbReference type="KEGG" id="avn:Avin_32600"/>
<evidence type="ECO:0000313" key="2">
    <source>
        <dbReference type="Proteomes" id="UP000002424"/>
    </source>
</evidence>
<dbReference type="EnsemblBacteria" id="ACO79417">
    <property type="protein sequence ID" value="ACO79417"/>
    <property type="gene ID" value="Avin_32600"/>
</dbReference>
<sequence>MDASSECKAFGPLPVGGNSRLPDFFKLMKKMVD</sequence>
<reference evidence="1 2" key="1">
    <citation type="journal article" date="2009" name="J. Bacteriol.">
        <title>Genome sequence of Azotobacter vinelandii, an obligate aerobe specialized to support diverse anaerobic metabolic processes.</title>
        <authorList>
            <person name="Setubal J.C."/>
            <person name="dos Santos P."/>
            <person name="Goldman B.S."/>
            <person name="Ertesvag H."/>
            <person name="Espin G."/>
            <person name="Rubio L.M."/>
            <person name="Valla S."/>
            <person name="Almeida N.F."/>
            <person name="Balasubramanian D."/>
            <person name="Cromes L."/>
            <person name="Curatti L."/>
            <person name="Du Z."/>
            <person name="Godsy E."/>
            <person name="Goodner B."/>
            <person name="Hellner-Burris K."/>
            <person name="Hernandez J.A."/>
            <person name="Houmiel K."/>
            <person name="Imperial J."/>
            <person name="Kennedy C."/>
            <person name="Larson T.J."/>
            <person name="Latreille P."/>
            <person name="Ligon L.S."/>
            <person name="Lu J."/>
            <person name="Maerk M."/>
            <person name="Miller N.M."/>
            <person name="Norton S."/>
            <person name="O'Carroll I.P."/>
            <person name="Paulsen I."/>
            <person name="Raulfs E.C."/>
            <person name="Roemer R."/>
            <person name="Rosser J."/>
            <person name="Segura D."/>
            <person name="Slater S."/>
            <person name="Stricklin S.L."/>
            <person name="Studholme D.J."/>
            <person name="Sun J."/>
            <person name="Viana C.J."/>
            <person name="Wallin E."/>
            <person name="Wang B."/>
            <person name="Wheeler C."/>
            <person name="Zhu H."/>
            <person name="Dean D.R."/>
            <person name="Dixon R."/>
            <person name="Wood D."/>
        </authorList>
    </citation>
    <scope>NUCLEOTIDE SEQUENCE [LARGE SCALE GENOMIC DNA]</scope>
    <source>
        <strain evidence="2">DJ / ATCC BAA-1303</strain>
    </source>
</reference>
<dbReference type="EMBL" id="CP001157">
    <property type="protein sequence ID" value="ACO79417.1"/>
    <property type="molecule type" value="Genomic_DNA"/>
</dbReference>
<protein>
    <submittedName>
        <fullName evidence="1">Uncharacterized protein</fullName>
    </submittedName>
</protein>
<name>C1DP64_AZOVD</name>
<dbReference type="Proteomes" id="UP000002424">
    <property type="component" value="Chromosome"/>
</dbReference>
<accession>C1DP64</accession>
<dbReference type="AlphaFoldDB" id="C1DP64"/>
<organism evidence="1 2">
    <name type="scientific">Azotobacter vinelandii (strain DJ / ATCC BAA-1303)</name>
    <dbReference type="NCBI Taxonomy" id="322710"/>
    <lineage>
        <taxon>Bacteria</taxon>
        <taxon>Pseudomonadati</taxon>
        <taxon>Pseudomonadota</taxon>
        <taxon>Gammaproteobacteria</taxon>
        <taxon>Pseudomonadales</taxon>
        <taxon>Pseudomonadaceae</taxon>
        <taxon>Azotobacter</taxon>
    </lineage>
</organism>
<dbReference type="HOGENOM" id="CLU_3380298_0_0_6"/>
<proteinExistence type="predicted"/>